<reference evidence="2" key="1">
    <citation type="journal article" date="2020" name="Nat. Commun.">
        <title>Genome sequence of the cluster root forming white lupin.</title>
        <authorList>
            <person name="Hufnagel B."/>
            <person name="Marques A."/>
            <person name="Soriano A."/>
            <person name="Marques L."/>
            <person name="Divol F."/>
            <person name="Doumas P."/>
            <person name="Sallet E."/>
            <person name="Mancinotti D."/>
            <person name="Carrere S."/>
            <person name="Marande W."/>
            <person name="Arribat S."/>
            <person name="Keller J."/>
            <person name="Huneau C."/>
            <person name="Blein T."/>
            <person name="Aime D."/>
            <person name="Laguerre M."/>
            <person name="Taylor J."/>
            <person name="Schubert V."/>
            <person name="Nelson M."/>
            <person name="Geu-Flores F."/>
            <person name="Crespi M."/>
            <person name="Gallardo-Guerrero K."/>
            <person name="Delaux P.-M."/>
            <person name="Salse J."/>
            <person name="Berges H."/>
            <person name="Guyot R."/>
            <person name="Gouzy J."/>
            <person name="Peret B."/>
        </authorList>
    </citation>
    <scope>NUCLEOTIDE SEQUENCE [LARGE SCALE GENOMIC DNA]</scope>
    <source>
        <strain evidence="2">cv. Amiga</strain>
    </source>
</reference>
<dbReference type="AlphaFoldDB" id="A0A6A4PZG4"/>
<accession>A0A6A4PZG4</accession>
<name>A0A6A4PZG4_LUPAL</name>
<dbReference type="Proteomes" id="UP000447434">
    <property type="component" value="Chromosome 9"/>
</dbReference>
<comment type="caution">
    <text evidence="1">The sequence shown here is derived from an EMBL/GenBank/DDBJ whole genome shotgun (WGS) entry which is preliminary data.</text>
</comment>
<dbReference type="EMBL" id="WOCE01000009">
    <property type="protein sequence ID" value="KAE9606842.1"/>
    <property type="molecule type" value="Genomic_DNA"/>
</dbReference>
<proteinExistence type="predicted"/>
<evidence type="ECO:0000313" key="1">
    <source>
        <dbReference type="EMBL" id="KAE9606842.1"/>
    </source>
</evidence>
<evidence type="ECO:0000313" key="2">
    <source>
        <dbReference type="Proteomes" id="UP000447434"/>
    </source>
</evidence>
<sequence length="70" mass="7752">MGFFRKIAGFLGLSKDQIHEVVNPVRRRIALKKMVFLVKGLASLPRLSSIAPTLVLFSLFPLPATAAFRV</sequence>
<protein>
    <submittedName>
        <fullName evidence="1">Uncharacterized protein</fullName>
    </submittedName>
</protein>
<keyword evidence="2" id="KW-1185">Reference proteome</keyword>
<organism evidence="1 2">
    <name type="scientific">Lupinus albus</name>
    <name type="common">White lupine</name>
    <name type="synonym">Lupinus termis</name>
    <dbReference type="NCBI Taxonomy" id="3870"/>
    <lineage>
        <taxon>Eukaryota</taxon>
        <taxon>Viridiplantae</taxon>
        <taxon>Streptophyta</taxon>
        <taxon>Embryophyta</taxon>
        <taxon>Tracheophyta</taxon>
        <taxon>Spermatophyta</taxon>
        <taxon>Magnoliopsida</taxon>
        <taxon>eudicotyledons</taxon>
        <taxon>Gunneridae</taxon>
        <taxon>Pentapetalae</taxon>
        <taxon>rosids</taxon>
        <taxon>fabids</taxon>
        <taxon>Fabales</taxon>
        <taxon>Fabaceae</taxon>
        <taxon>Papilionoideae</taxon>
        <taxon>50 kb inversion clade</taxon>
        <taxon>genistoids sensu lato</taxon>
        <taxon>core genistoids</taxon>
        <taxon>Genisteae</taxon>
        <taxon>Lupinus</taxon>
    </lineage>
</organism>
<gene>
    <name evidence="1" type="ORF">Lalb_Chr09g0323851</name>
</gene>